<keyword evidence="8" id="KW-1185">Reference proteome</keyword>
<feature type="transmembrane region" description="Helical" evidence="5">
    <location>
        <begin position="343"/>
        <end position="365"/>
    </location>
</feature>
<protein>
    <submittedName>
        <fullName evidence="7">MFS transporter</fullName>
    </submittedName>
</protein>
<dbReference type="GO" id="GO:0022857">
    <property type="term" value="F:transmembrane transporter activity"/>
    <property type="evidence" value="ECO:0007669"/>
    <property type="project" value="InterPro"/>
</dbReference>
<dbReference type="InterPro" id="IPR020846">
    <property type="entry name" value="MFS_dom"/>
</dbReference>
<gene>
    <name evidence="7" type="ORF">DP939_27810</name>
</gene>
<organism evidence="7 8">
    <name type="scientific">Spongiactinospora rosea</name>
    <dbReference type="NCBI Taxonomy" id="2248750"/>
    <lineage>
        <taxon>Bacteria</taxon>
        <taxon>Bacillati</taxon>
        <taxon>Actinomycetota</taxon>
        <taxon>Actinomycetes</taxon>
        <taxon>Streptosporangiales</taxon>
        <taxon>Streptosporangiaceae</taxon>
        <taxon>Spongiactinospora</taxon>
    </lineage>
</organism>
<evidence type="ECO:0000313" key="7">
    <source>
        <dbReference type="EMBL" id="RBQ16875.1"/>
    </source>
</evidence>
<feature type="transmembrane region" description="Helical" evidence="5">
    <location>
        <begin position="20"/>
        <end position="43"/>
    </location>
</feature>
<name>A0A366LSD7_9ACTN</name>
<feature type="transmembrane region" description="Helical" evidence="5">
    <location>
        <begin position="169"/>
        <end position="190"/>
    </location>
</feature>
<dbReference type="PROSITE" id="PS50850">
    <property type="entry name" value="MFS"/>
    <property type="match status" value="1"/>
</dbReference>
<dbReference type="PANTHER" id="PTHR23527:SF1">
    <property type="entry name" value="BLL3282 PROTEIN"/>
    <property type="match status" value="1"/>
</dbReference>
<dbReference type="EMBL" id="QMEY01000014">
    <property type="protein sequence ID" value="RBQ16875.1"/>
    <property type="molecule type" value="Genomic_DNA"/>
</dbReference>
<dbReference type="SUPFAM" id="SSF103473">
    <property type="entry name" value="MFS general substrate transporter"/>
    <property type="match status" value="1"/>
</dbReference>
<feature type="transmembrane region" description="Helical" evidence="5">
    <location>
        <begin position="142"/>
        <end position="163"/>
    </location>
</feature>
<feature type="transmembrane region" description="Helical" evidence="5">
    <location>
        <begin position="82"/>
        <end position="100"/>
    </location>
</feature>
<feature type="transmembrane region" description="Helical" evidence="5">
    <location>
        <begin position="278"/>
        <end position="298"/>
    </location>
</feature>
<feature type="transmembrane region" description="Helical" evidence="5">
    <location>
        <begin position="371"/>
        <end position="391"/>
    </location>
</feature>
<evidence type="ECO:0000256" key="2">
    <source>
        <dbReference type="ARBA" id="ARBA00022692"/>
    </source>
</evidence>
<accession>A0A366LSD7</accession>
<dbReference type="GO" id="GO:0005886">
    <property type="term" value="C:plasma membrane"/>
    <property type="evidence" value="ECO:0007669"/>
    <property type="project" value="UniProtKB-SubCell"/>
</dbReference>
<feature type="domain" description="Major facilitator superfamily (MFS) profile" evidence="6">
    <location>
        <begin position="17"/>
        <end position="395"/>
    </location>
</feature>
<feature type="transmembrane region" description="Helical" evidence="5">
    <location>
        <begin position="211"/>
        <end position="235"/>
    </location>
</feature>
<evidence type="ECO:0000256" key="4">
    <source>
        <dbReference type="ARBA" id="ARBA00023136"/>
    </source>
</evidence>
<evidence type="ECO:0000313" key="8">
    <source>
        <dbReference type="Proteomes" id="UP000253303"/>
    </source>
</evidence>
<dbReference type="AlphaFoldDB" id="A0A366LSD7"/>
<evidence type="ECO:0000256" key="3">
    <source>
        <dbReference type="ARBA" id="ARBA00022989"/>
    </source>
</evidence>
<dbReference type="InterPro" id="IPR036259">
    <property type="entry name" value="MFS_trans_sf"/>
</dbReference>
<dbReference type="Gene3D" id="1.20.1250.20">
    <property type="entry name" value="MFS general substrate transporter like domains"/>
    <property type="match status" value="2"/>
</dbReference>
<dbReference type="Proteomes" id="UP000253303">
    <property type="component" value="Unassembled WGS sequence"/>
</dbReference>
<dbReference type="InterPro" id="IPR011701">
    <property type="entry name" value="MFS"/>
</dbReference>
<proteinExistence type="predicted"/>
<feature type="transmembrane region" description="Helical" evidence="5">
    <location>
        <begin position="304"/>
        <end position="331"/>
    </location>
</feature>
<dbReference type="OrthoDB" id="5189108at2"/>
<sequence length="410" mass="41408">MSHTTGLARGAVTRVPGMRVLLSMSTLGFASFGLLLPAAPLWAARGGADEAGAGLVNAVLMLATVVTQTMVPWALRRLGWRVVMVTGMPLLGLPALALTLTDQLPWVLALSVVRGMGFAVLTVCGASAVAELVDASRRGRAIGVYGLSIAAPQFVLVPSAAWIAETFDFRTVFIAGAVPVLAVPFAAALGRRLDGMARGASDGDGQAGGGARVLLFLIVPTLGLLAVTTPGGALLTFAPQFPYGTTTAMLGLLGLTGTAALARWLVGGLADRYGPQRFIAPALLLCAVALALCAWSVADGGAGAAVLVAGMTLAGVSYGGLQNLTLVAAFAAVPTRDRGTASAVWNIGFDVGTGLGALVVGFIAAGASFTVGLLTTAGLSVVVALVTLVYGRRTYAPADPSEKDTAARTH</sequence>
<keyword evidence="3 5" id="KW-1133">Transmembrane helix</keyword>
<keyword evidence="2 5" id="KW-0812">Transmembrane</keyword>
<comment type="caution">
    <text evidence="7">The sequence shown here is derived from an EMBL/GenBank/DDBJ whole genome shotgun (WGS) entry which is preliminary data.</text>
</comment>
<feature type="transmembrane region" description="Helical" evidence="5">
    <location>
        <begin position="55"/>
        <end position="75"/>
    </location>
</feature>
<dbReference type="InterPro" id="IPR052952">
    <property type="entry name" value="MFS-Transporter"/>
</dbReference>
<keyword evidence="4 5" id="KW-0472">Membrane</keyword>
<evidence type="ECO:0000259" key="6">
    <source>
        <dbReference type="PROSITE" id="PS50850"/>
    </source>
</evidence>
<dbReference type="PANTHER" id="PTHR23527">
    <property type="entry name" value="BLL3282 PROTEIN"/>
    <property type="match status" value="1"/>
</dbReference>
<evidence type="ECO:0000256" key="5">
    <source>
        <dbReference type="SAM" id="Phobius"/>
    </source>
</evidence>
<reference evidence="7 8" key="1">
    <citation type="submission" date="2018-06" db="EMBL/GenBank/DDBJ databases">
        <title>Sphaerisporangium craniellae sp. nov., isolated from a marine sponge in the South China Sea.</title>
        <authorList>
            <person name="Li L."/>
        </authorList>
    </citation>
    <scope>NUCLEOTIDE SEQUENCE [LARGE SCALE GENOMIC DNA]</scope>
    <source>
        <strain evidence="7 8">LHW63015</strain>
    </source>
</reference>
<evidence type="ECO:0000256" key="1">
    <source>
        <dbReference type="ARBA" id="ARBA00004651"/>
    </source>
</evidence>
<feature type="transmembrane region" description="Helical" evidence="5">
    <location>
        <begin position="106"/>
        <end position="130"/>
    </location>
</feature>
<dbReference type="Pfam" id="PF07690">
    <property type="entry name" value="MFS_1"/>
    <property type="match status" value="1"/>
</dbReference>
<comment type="subcellular location">
    <subcellularLocation>
        <location evidence="1">Cell membrane</location>
        <topology evidence="1">Multi-pass membrane protein</topology>
    </subcellularLocation>
</comment>
<feature type="transmembrane region" description="Helical" evidence="5">
    <location>
        <begin position="247"/>
        <end position="266"/>
    </location>
</feature>